<evidence type="ECO:0000259" key="5">
    <source>
        <dbReference type="PROSITE" id="PS50181"/>
    </source>
</evidence>
<dbReference type="Pfam" id="PF17830">
    <property type="entry name" value="STI1-HOP_DP"/>
    <property type="match status" value="1"/>
</dbReference>
<feature type="domain" description="F-box" evidence="5">
    <location>
        <begin position="217"/>
        <end position="261"/>
    </location>
</feature>
<evidence type="ECO:0000256" key="4">
    <source>
        <dbReference type="SAM" id="MobiDB-lite"/>
    </source>
</evidence>
<feature type="compositionally biased region" description="Basic and acidic residues" evidence="4">
    <location>
        <begin position="46"/>
        <end position="79"/>
    </location>
</feature>
<dbReference type="PANTHER" id="PTHR45883">
    <property type="entry name" value="HSC70-INTERACTING PROTEIN"/>
    <property type="match status" value="1"/>
</dbReference>
<gene>
    <name evidence="6" type="ORF">NBR_LOCUS16381</name>
</gene>
<dbReference type="PANTHER" id="PTHR45883:SF2">
    <property type="entry name" value="HSC70-INTERACTING PROTEIN"/>
    <property type="match status" value="1"/>
</dbReference>
<dbReference type="WBParaSite" id="NBR_0001638001-mRNA-1">
    <property type="protein sequence ID" value="NBR_0001638001-mRNA-1"/>
    <property type="gene ID" value="NBR_0001638001"/>
</dbReference>
<dbReference type="Pfam" id="PF00646">
    <property type="entry name" value="F-box"/>
    <property type="match status" value="1"/>
</dbReference>
<accession>A0A0N4YHN4</accession>
<keyword evidence="2" id="KW-0802">TPR repeat</keyword>
<feature type="compositionally biased region" description="Gly residues" evidence="4">
    <location>
        <begin position="83"/>
        <end position="93"/>
    </location>
</feature>
<dbReference type="STRING" id="27835.A0A0N4YHN4"/>
<dbReference type="InterPro" id="IPR006636">
    <property type="entry name" value="STI1_HS-bd"/>
</dbReference>
<evidence type="ECO:0000256" key="3">
    <source>
        <dbReference type="ARBA" id="ARBA00037033"/>
    </source>
</evidence>
<evidence type="ECO:0000256" key="2">
    <source>
        <dbReference type="ARBA" id="ARBA00022803"/>
    </source>
</evidence>
<dbReference type="Gene3D" id="1.10.260.100">
    <property type="match status" value="1"/>
</dbReference>
<dbReference type="InterPro" id="IPR001810">
    <property type="entry name" value="F-box_dom"/>
</dbReference>
<organism evidence="8">
    <name type="scientific">Nippostrongylus brasiliensis</name>
    <name type="common">Rat hookworm</name>
    <dbReference type="NCBI Taxonomy" id="27835"/>
    <lineage>
        <taxon>Eukaryota</taxon>
        <taxon>Metazoa</taxon>
        <taxon>Ecdysozoa</taxon>
        <taxon>Nematoda</taxon>
        <taxon>Chromadorea</taxon>
        <taxon>Rhabditida</taxon>
        <taxon>Rhabditina</taxon>
        <taxon>Rhabditomorpha</taxon>
        <taxon>Strongyloidea</taxon>
        <taxon>Heligmosomidae</taxon>
        <taxon>Nippostrongylus</taxon>
    </lineage>
</organism>
<evidence type="ECO:0000313" key="8">
    <source>
        <dbReference type="WBParaSite" id="NBR_0001638001-mRNA-1"/>
    </source>
</evidence>
<reference evidence="8" key="1">
    <citation type="submission" date="2016-04" db="UniProtKB">
        <authorList>
            <consortium name="WormBaseParasite"/>
        </authorList>
    </citation>
    <scope>IDENTIFICATION</scope>
</reference>
<dbReference type="PROSITE" id="PS50181">
    <property type="entry name" value="FBOX"/>
    <property type="match status" value="1"/>
</dbReference>
<keyword evidence="7" id="KW-1185">Reference proteome</keyword>
<dbReference type="InterPro" id="IPR041243">
    <property type="entry name" value="STI1/HOP_DP"/>
</dbReference>
<proteinExistence type="predicted"/>
<sequence>MLVSFEKGEGTGVDQSPKNAPRILVLFRNVRMAKKIQEYNRAVARQAEERELRDRRERVRRAQEANKKAQEEAAKHAENDFGGMPGDPTGGLGDLFNDPEIAESLKDPEVLNAFADIMSNPQNLMKHMGNQKTWKLSTITITALLLLPSSKKSVGASHVYSSYSLGPLMRTSLGTWVQNDLRPFRDVERIPRKRELHFEKNDPFTCCGKRSKRSEPMFPLLELPLHVIEVVIDKLSLVEMIAFKMCSWTTKSIVDGYWHRRRSISITVEEFHRLFPHIDPDLEQFDSIFHIRDELGKFLRMLPQNRIVEADFSGLRRFHRELMEEVMIRHHLDACSLFSGVTRMSFNGCMVSCADLESLSYCMQNLQSLTLSDRLIDHQLNGEDVDPNRIQNFHAYQKNGLIGHRGRTIAHLKMLWPTLVRLTFV</sequence>
<reference evidence="6 7" key="2">
    <citation type="submission" date="2018-11" db="EMBL/GenBank/DDBJ databases">
        <authorList>
            <consortium name="Pathogen Informatics"/>
        </authorList>
    </citation>
    <scope>NUCLEOTIDE SEQUENCE [LARGE SCALE GENOMIC DNA]</scope>
</reference>
<evidence type="ECO:0000313" key="7">
    <source>
        <dbReference type="Proteomes" id="UP000271162"/>
    </source>
</evidence>
<protein>
    <submittedName>
        <fullName evidence="8">F-box domain-containing protein</fullName>
    </submittedName>
</protein>
<dbReference type="EMBL" id="UYSL01022170">
    <property type="protein sequence ID" value="VDL79976.1"/>
    <property type="molecule type" value="Genomic_DNA"/>
</dbReference>
<dbReference type="SMART" id="SM00727">
    <property type="entry name" value="STI1"/>
    <property type="match status" value="1"/>
</dbReference>
<dbReference type="Proteomes" id="UP000271162">
    <property type="component" value="Unassembled WGS sequence"/>
</dbReference>
<dbReference type="AlphaFoldDB" id="A0A0N4YHN4"/>
<evidence type="ECO:0000313" key="6">
    <source>
        <dbReference type="EMBL" id="VDL79976.1"/>
    </source>
</evidence>
<dbReference type="GO" id="GO:0030544">
    <property type="term" value="F:Hsp70 protein binding"/>
    <property type="evidence" value="ECO:0007669"/>
    <property type="project" value="TreeGrafter"/>
</dbReference>
<evidence type="ECO:0000256" key="1">
    <source>
        <dbReference type="ARBA" id="ARBA00022737"/>
    </source>
</evidence>
<feature type="region of interest" description="Disordered" evidence="4">
    <location>
        <begin position="45"/>
        <end position="95"/>
    </location>
</feature>
<comment type="function">
    <text evidence="3">One HIP oligomer binds the ATPase domains of at least two HSC70 molecules dependent on activation of the HSC70 ATPase by HSP40. Stabilizes the ADP state of HSC70 that has a high affinity for substrate protein. Through its own chaperone activity, it may contribute to the interaction of HSC70 with various target proteins.</text>
</comment>
<name>A0A0N4YHN4_NIPBR</name>
<keyword evidence="1" id="KW-0677">Repeat</keyword>